<dbReference type="STRING" id="51511.ENSCSAVP00000016340"/>
<keyword evidence="11" id="KW-0443">Lipid metabolism</keyword>
<evidence type="ECO:0000256" key="1">
    <source>
        <dbReference type="ARBA" id="ARBA00001974"/>
    </source>
</evidence>
<feature type="binding site" evidence="15">
    <location>
        <position position="142"/>
    </location>
    <ligand>
        <name>FAD</name>
        <dbReference type="ChEBI" id="CHEBI:57692"/>
    </ligand>
</feature>
<keyword evidence="6" id="KW-0547">Nucleotide-binding</keyword>
<feature type="active site" description="Proton acceptor" evidence="14">
    <location>
        <position position="425"/>
    </location>
</feature>
<dbReference type="GO" id="GO:0005777">
    <property type="term" value="C:peroxisome"/>
    <property type="evidence" value="ECO:0007669"/>
    <property type="project" value="UniProtKB-SubCell"/>
</dbReference>
<dbReference type="GeneTree" id="ENSGT00940000166003"/>
<dbReference type="Pfam" id="PF02770">
    <property type="entry name" value="Acyl-CoA_dh_M"/>
    <property type="match status" value="1"/>
</dbReference>
<dbReference type="InterPro" id="IPR055060">
    <property type="entry name" value="ACOX_C_alpha1"/>
</dbReference>
<dbReference type="eggNOG" id="KOG0136">
    <property type="taxonomic scope" value="Eukaryota"/>
</dbReference>
<dbReference type="FunFam" id="1.10.540.10:FF:000006">
    <property type="entry name" value="Acyl-coenzyme A oxidase"/>
    <property type="match status" value="1"/>
</dbReference>
<evidence type="ECO:0000256" key="4">
    <source>
        <dbReference type="ARBA" id="ARBA00006288"/>
    </source>
</evidence>
<evidence type="ECO:0000259" key="17">
    <source>
        <dbReference type="Pfam" id="PF02770"/>
    </source>
</evidence>
<dbReference type="PANTHER" id="PTHR10909:SF344">
    <property type="entry name" value="PEROXISOMAL ACYL-COENZYME A OXIDASE 2"/>
    <property type="match status" value="1"/>
</dbReference>
<dbReference type="HOGENOM" id="CLU_014629_3_1_1"/>
<accession>H2ZFH4</accession>
<dbReference type="Gene3D" id="1.20.140.10">
    <property type="entry name" value="Butyryl-CoA Dehydrogenase, subunit A, domain 3"/>
    <property type="match status" value="2"/>
</dbReference>
<dbReference type="InterPro" id="IPR029320">
    <property type="entry name" value="Acyl-CoA_ox_N"/>
</dbReference>
<feature type="domain" description="Acyl-CoA oxidase C-terminal" evidence="16">
    <location>
        <begin position="480"/>
        <end position="657"/>
    </location>
</feature>
<reference evidence="20" key="3">
    <citation type="submission" date="2025-09" db="UniProtKB">
        <authorList>
            <consortium name="Ensembl"/>
        </authorList>
    </citation>
    <scope>IDENTIFICATION</scope>
</reference>
<comment type="similarity">
    <text evidence="4 13">Belongs to the acyl-CoA oxidase family.</text>
</comment>
<dbReference type="SUPFAM" id="SSF47203">
    <property type="entry name" value="Acyl-CoA dehydrogenase C-terminal domain-like"/>
    <property type="match status" value="2"/>
</dbReference>
<evidence type="ECO:0000256" key="7">
    <source>
        <dbReference type="ARBA" id="ARBA00022827"/>
    </source>
</evidence>
<dbReference type="PIRSF" id="PIRSF000168">
    <property type="entry name" value="Acyl-CoA_oxidase"/>
    <property type="match status" value="1"/>
</dbReference>
<reference evidence="21" key="1">
    <citation type="submission" date="2003-08" db="EMBL/GenBank/DDBJ databases">
        <authorList>
            <person name="Birren B."/>
            <person name="Nusbaum C."/>
            <person name="Abebe A."/>
            <person name="Abouelleil A."/>
            <person name="Adekoya E."/>
            <person name="Ait-zahra M."/>
            <person name="Allen N."/>
            <person name="Allen T."/>
            <person name="An P."/>
            <person name="Anderson M."/>
            <person name="Anderson S."/>
            <person name="Arachchi H."/>
            <person name="Armbruster J."/>
            <person name="Bachantsang P."/>
            <person name="Baldwin J."/>
            <person name="Barry A."/>
            <person name="Bayul T."/>
            <person name="Blitshsteyn B."/>
            <person name="Bloom T."/>
            <person name="Blye J."/>
            <person name="Boguslavskiy L."/>
            <person name="Borowsky M."/>
            <person name="Boukhgalter B."/>
            <person name="Brunache A."/>
            <person name="Butler J."/>
            <person name="Calixte N."/>
            <person name="Calvo S."/>
            <person name="Camarata J."/>
            <person name="Campo K."/>
            <person name="Chang J."/>
            <person name="Cheshatsang Y."/>
            <person name="Citroen M."/>
            <person name="Collymore A."/>
            <person name="Considine T."/>
            <person name="Cook A."/>
            <person name="Cooke P."/>
            <person name="Corum B."/>
            <person name="Cuomo C."/>
            <person name="David R."/>
            <person name="Dawoe T."/>
            <person name="Degray S."/>
            <person name="Dodge S."/>
            <person name="Dooley K."/>
            <person name="Dorje P."/>
            <person name="Dorjee K."/>
            <person name="Dorris L."/>
            <person name="Duffey N."/>
            <person name="Dupes A."/>
            <person name="Elkins T."/>
            <person name="Engels R."/>
            <person name="Erickson J."/>
            <person name="Farina A."/>
            <person name="Faro S."/>
            <person name="Ferreira P."/>
            <person name="Fischer H."/>
            <person name="Fitzgerald M."/>
            <person name="Foley K."/>
            <person name="Gage D."/>
            <person name="Galagan J."/>
            <person name="Gearin G."/>
            <person name="Gnerre S."/>
            <person name="Gnirke A."/>
            <person name="Goyette A."/>
            <person name="Graham J."/>
            <person name="Grandbois E."/>
            <person name="Gyaltsen K."/>
            <person name="Hafez N."/>
            <person name="Hagopian D."/>
            <person name="Hagos B."/>
            <person name="Hall J."/>
            <person name="Hatcher B."/>
            <person name="Heller A."/>
            <person name="Higgins H."/>
            <person name="Honan T."/>
            <person name="Horn A."/>
            <person name="Houde N."/>
            <person name="Hughes L."/>
            <person name="Hulme W."/>
            <person name="Husby E."/>
            <person name="Iliev I."/>
            <person name="Jaffe D."/>
            <person name="Jones C."/>
            <person name="Kamal M."/>
            <person name="Kamat A."/>
            <person name="Kamvysselis M."/>
            <person name="Karlsson E."/>
            <person name="Kells C."/>
            <person name="Kieu A."/>
            <person name="Kisner P."/>
            <person name="Kodira C."/>
            <person name="Kulbokas E."/>
            <person name="Labutti K."/>
            <person name="Lama D."/>
            <person name="Landers T."/>
            <person name="Leger J."/>
            <person name="Levine S."/>
            <person name="Lewis D."/>
            <person name="Lewis T."/>
            <person name="Lindblad-toh K."/>
            <person name="Liu X."/>
            <person name="Lokyitsang T."/>
            <person name="Lokyitsang Y."/>
            <person name="Lucien O."/>
            <person name="Lui A."/>
            <person name="Ma L.J."/>
            <person name="Mabbitt R."/>
            <person name="Macdonald J."/>
            <person name="Maclean C."/>
            <person name="Major J."/>
            <person name="Manning J."/>
            <person name="Marabella R."/>
            <person name="Maru K."/>
            <person name="Matthews C."/>
            <person name="Mauceli E."/>
            <person name="Mccarthy M."/>
            <person name="Mcdonough S."/>
            <person name="Mcghee T."/>
            <person name="Meldrim J."/>
            <person name="Meneus L."/>
            <person name="Mesirov J."/>
            <person name="Mihalev A."/>
            <person name="Mihova T."/>
            <person name="Mikkelsen T."/>
            <person name="Mlenga V."/>
            <person name="Moru K."/>
            <person name="Mozes J."/>
            <person name="Mulrain L."/>
            <person name="Munson G."/>
            <person name="Naylor J."/>
            <person name="Newes C."/>
            <person name="Nguyen C."/>
            <person name="Nguyen N."/>
            <person name="Nguyen T."/>
            <person name="Nicol R."/>
            <person name="Nielsen C."/>
            <person name="Nizzari M."/>
            <person name="Norbu C."/>
            <person name="Norbu N."/>
            <person name="O'donnell P."/>
            <person name="Okoawo O."/>
            <person name="O'leary S."/>
            <person name="Omotosho B."/>
            <person name="O'neill K."/>
            <person name="Osman S."/>
            <person name="Parker S."/>
            <person name="Perrin D."/>
            <person name="Phunkhang P."/>
            <person name="Piqani B."/>
            <person name="Purcell S."/>
            <person name="Rachupka T."/>
            <person name="Ramasamy U."/>
            <person name="Rameau R."/>
            <person name="Ray V."/>
            <person name="Raymond C."/>
            <person name="Retta R."/>
            <person name="Richardson S."/>
            <person name="Rise C."/>
            <person name="Rodriguez J."/>
            <person name="Rogers J."/>
            <person name="Rogov P."/>
            <person name="Rutman M."/>
            <person name="Schupbach R."/>
            <person name="Seaman C."/>
            <person name="Settipalli S."/>
            <person name="Sharpe T."/>
            <person name="Sheridan J."/>
            <person name="Sherpa N."/>
            <person name="Shi J."/>
            <person name="Smirnov S."/>
            <person name="Smith C."/>
            <person name="Sougnez C."/>
            <person name="Spencer B."/>
            <person name="Stalker J."/>
            <person name="Stange-thomann N."/>
            <person name="Stavropoulos S."/>
            <person name="Stetson K."/>
            <person name="Stone C."/>
            <person name="Stone S."/>
            <person name="Stubbs M."/>
            <person name="Talamas J."/>
            <person name="Tchuinga P."/>
            <person name="Tenzing P."/>
            <person name="Tesfaye S."/>
            <person name="Theodore J."/>
            <person name="Thoulutsang Y."/>
            <person name="Topham K."/>
            <person name="Towey S."/>
            <person name="Tsamla T."/>
            <person name="Tsomo N."/>
            <person name="Vallee D."/>
            <person name="Vassiliev H."/>
            <person name="Venkataraman V."/>
            <person name="Vinson J."/>
            <person name="Vo A."/>
            <person name="Wade C."/>
            <person name="Wang S."/>
            <person name="Wangchuk T."/>
            <person name="Wangdi T."/>
            <person name="Whittaker C."/>
            <person name="Wilkinson J."/>
            <person name="Wu Y."/>
            <person name="Wyman D."/>
            <person name="Yadav S."/>
            <person name="Yang S."/>
            <person name="Yang X."/>
            <person name="Yeager S."/>
            <person name="Yee E."/>
            <person name="Young G."/>
            <person name="Zainoun J."/>
            <person name="Zembeck L."/>
            <person name="Zimmer A."/>
            <person name="Zody M."/>
            <person name="Lander E."/>
        </authorList>
    </citation>
    <scope>NUCLEOTIDE SEQUENCE [LARGE SCALE GENOMIC DNA]</scope>
</reference>
<comment type="cofactor">
    <cofactor evidence="1">
        <name>FAD</name>
        <dbReference type="ChEBI" id="CHEBI:57692"/>
    </cofactor>
</comment>
<evidence type="ECO:0000313" key="20">
    <source>
        <dbReference type="Ensembl" id="ENSCSAVP00000016340.1"/>
    </source>
</evidence>
<evidence type="ECO:0000256" key="10">
    <source>
        <dbReference type="ARBA" id="ARBA00023002"/>
    </source>
</evidence>
<keyword evidence="12" id="KW-0576">Peroxisome</keyword>
<dbReference type="OMA" id="RDFHAMS"/>
<dbReference type="Pfam" id="PF14749">
    <property type="entry name" value="Acyl-CoA_ox_N"/>
    <property type="match status" value="1"/>
</dbReference>
<dbReference type="Ensembl" id="ENSCSAVT00000016521.1">
    <property type="protein sequence ID" value="ENSCSAVP00000016340.1"/>
    <property type="gene ID" value="ENSCSAVG00000009619.1"/>
</dbReference>
<sequence length="660" mass="74371">ESQLIIKERQQTTFQVEELINLLDGGKEKTALRRSIEQTILSDPLMKTDKIGYLTREQKYVQSVRRMMYFFTDLAKRNKWNIEDPHCPEMLFLSRSLSSVVAFMIHMGAFVPSISSFGTLEQVSKWQPLAKECLIIGCYAQTELGHGTNLRRLETTSTFDRNTQEFIVNTPNLSSMKWWPGDMGKSANHAMVMAQLITNGENHGMQAFIVPIRDMTTHKPLPGVEVGNIGSIMSLEDTDNGYLRLNNVRIPKENMLAKYANVDRSGRFQQTGNNRLMYASMMNLRIVLTREQMIHALQKACTIAARYSCVRKQGSLTPNGPEIPIMDYVTQQNKVIPRIALAYALDFTIMEVRHRYVQFLADVTRGDLSNMAEMHAISSGIKANASERTVAGVETLRRACGGHGYSMASGLPYLLLSVTGSCTYEGENTVLYLQVARYLIKTAANISMGKSVDGSSAYLAENTEARCSATSQEEFYDHSLLDACFKHRSKQLLQSVAMDLQGLLAEGKQQMEAWNLLSIQLVNSAKAHIERYIVATSASFVRKLNCSLKVKKLLNQLCSLVALHQITNFPGDFLKDGYLDSHQLDLARKAEVKLLQSLRHNVVGLVDAFDFRDEILGSCIGAYDGNAYERLYDYAKNDVMNKNDVHEESYQYLRPHLHRG</sequence>
<dbReference type="InParanoid" id="H2ZFH4"/>
<feature type="domain" description="Acyl-CoA oxidase C-alpha1" evidence="19">
    <location>
        <begin position="278"/>
        <end position="440"/>
    </location>
</feature>
<dbReference type="InterPro" id="IPR006091">
    <property type="entry name" value="Acyl-CoA_Oxase/DH_mid-dom"/>
</dbReference>
<dbReference type="InterPro" id="IPR002655">
    <property type="entry name" value="Acyl-CoA_oxidase_C"/>
</dbReference>
<dbReference type="GO" id="GO:0033540">
    <property type="term" value="P:fatty acid beta-oxidation using acyl-CoA oxidase"/>
    <property type="evidence" value="ECO:0007669"/>
    <property type="project" value="TreeGrafter"/>
</dbReference>
<evidence type="ECO:0000259" key="19">
    <source>
        <dbReference type="Pfam" id="PF22924"/>
    </source>
</evidence>
<dbReference type="InterPro" id="IPR037069">
    <property type="entry name" value="AcylCoA_DH/ox_N_sf"/>
</dbReference>
<evidence type="ECO:0000256" key="5">
    <source>
        <dbReference type="ARBA" id="ARBA00022630"/>
    </source>
</evidence>
<feature type="binding site" evidence="15">
    <location>
        <position position="181"/>
    </location>
    <ligand>
        <name>FAD</name>
        <dbReference type="ChEBI" id="CHEBI:57692"/>
    </ligand>
</feature>
<dbReference type="GO" id="GO:0005524">
    <property type="term" value="F:ATP binding"/>
    <property type="evidence" value="ECO:0007669"/>
    <property type="project" value="UniProtKB-KW"/>
</dbReference>
<proteinExistence type="inferred from homology"/>
<dbReference type="Gene3D" id="1.10.540.10">
    <property type="entry name" value="Acyl-CoA dehydrogenase/oxidase, N-terminal domain"/>
    <property type="match status" value="1"/>
</dbReference>
<dbReference type="PANTHER" id="PTHR10909">
    <property type="entry name" value="ELECTRON TRANSPORT OXIDOREDUCTASE"/>
    <property type="match status" value="1"/>
</dbReference>
<keyword evidence="8" id="KW-0276">Fatty acid metabolism</keyword>
<keyword evidence="5 13" id="KW-0285">Flavoprotein</keyword>
<evidence type="ECO:0000256" key="13">
    <source>
        <dbReference type="PIRNR" id="PIRNR000168"/>
    </source>
</evidence>
<comment type="pathway">
    <text evidence="3">Lipid metabolism; peroxisomal fatty acid beta-oxidation.</text>
</comment>
<keyword evidence="7 13" id="KW-0274">FAD</keyword>
<evidence type="ECO:0000256" key="8">
    <source>
        <dbReference type="ARBA" id="ARBA00022832"/>
    </source>
</evidence>
<dbReference type="GO" id="GO:0000038">
    <property type="term" value="P:very long-chain fatty acid metabolic process"/>
    <property type="evidence" value="ECO:0007669"/>
    <property type="project" value="TreeGrafter"/>
</dbReference>
<dbReference type="Pfam" id="PF22924">
    <property type="entry name" value="ACOX_C_alpha1"/>
    <property type="match status" value="1"/>
</dbReference>
<feature type="domain" description="Acyl-coenzyme A oxidase N-terminal" evidence="18">
    <location>
        <begin position="16"/>
        <end position="136"/>
    </location>
</feature>
<dbReference type="FunFam" id="1.20.140.10:FF:000005">
    <property type="entry name" value="Acyl-coenzyme A oxidase"/>
    <property type="match status" value="1"/>
</dbReference>
<evidence type="ECO:0000313" key="21">
    <source>
        <dbReference type="Proteomes" id="UP000007875"/>
    </source>
</evidence>
<dbReference type="GO" id="GO:0003997">
    <property type="term" value="F:acyl-CoA oxidase activity"/>
    <property type="evidence" value="ECO:0007669"/>
    <property type="project" value="InterPro"/>
</dbReference>
<evidence type="ECO:0000259" key="18">
    <source>
        <dbReference type="Pfam" id="PF14749"/>
    </source>
</evidence>
<dbReference type="GO" id="GO:0005504">
    <property type="term" value="F:fatty acid binding"/>
    <property type="evidence" value="ECO:0007669"/>
    <property type="project" value="TreeGrafter"/>
</dbReference>
<feature type="domain" description="Acyl-CoA oxidase/dehydrogenase middle" evidence="17">
    <location>
        <begin position="138"/>
        <end position="248"/>
    </location>
</feature>
<evidence type="ECO:0000256" key="6">
    <source>
        <dbReference type="ARBA" id="ARBA00022741"/>
    </source>
</evidence>
<evidence type="ECO:0000256" key="12">
    <source>
        <dbReference type="ARBA" id="ARBA00023140"/>
    </source>
</evidence>
<keyword evidence="21" id="KW-1185">Reference proteome</keyword>
<evidence type="ECO:0000256" key="15">
    <source>
        <dbReference type="PIRSR" id="PIRSR000168-2"/>
    </source>
</evidence>
<dbReference type="InterPro" id="IPR012258">
    <property type="entry name" value="Acyl-CoA_oxidase"/>
</dbReference>
<dbReference type="GO" id="GO:0071949">
    <property type="term" value="F:FAD binding"/>
    <property type="evidence" value="ECO:0007669"/>
    <property type="project" value="InterPro"/>
</dbReference>
<dbReference type="FunFam" id="2.40.110.10:FF:000003">
    <property type="entry name" value="Acyl-coenzyme A oxidase"/>
    <property type="match status" value="1"/>
</dbReference>
<dbReference type="FunFam" id="1.20.140.10:FF:000013">
    <property type="entry name" value="Acyl-coenzyme A oxidase"/>
    <property type="match status" value="1"/>
</dbReference>
<name>H2ZFH4_CIOSA</name>
<evidence type="ECO:0000256" key="14">
    <source>
        <dbReference type="PIRSR" id="PIRSR000168-1"/>
    </source>
</evidence>
<evidence type="ECO:0000256" key="9">
    <source>
        <dbReference type="ARBA" id="ARBA00022840"/>
    </source>
</evidence>
<organism evidence="20 21">
    <name type="scientific">Ciona savignyi</name>
    <name type="common">Pacific transparent sea squirt</name>
    <dbReference type="NCBI Taxonomy" id="51511"/>
    <lineage>
        <taxon>Eukaryota</taxon>
        <taxon>Metazoa</taxon>
        <taxon>Chordata</taxon>
        <taxon>Tunicata</taxon>
        <taxon>Ascidiacea</taxon>
        <taxon>Phlebobranchia</taxon>
        <taxon>Cionidae</taxon>
        <taxon>Ciona</taxon>
    </lineage>
</organism>
<evidence type="ECO:0000259" key="16">
    <source>
        <dbReference type="Pfam" id="PF01756"/>
    </source>
</evidence>
<dbReference type="AlphaFoldDB" id="H2ZFH4"/>
<dbReference type="Pfam" id="PF01756">
    <property type="entry name" value="ACOX"/>
    <property type="match status" value="1"/>
</dbReference>
<reference evidence="20" key="2">
    <citation type="submission" date="2025-08" db="UniProtKB">
        <authorList>
            <consortium name="Ensembl"/>
        </authorList>
    </citation>
    <scope>IDENTIFICATION</scope>
</reference>
<evidence type="ECO:0000256" key="11">
    <source>
        <dbReference type="ARBA" id="ARBA00023098"/>
    </source>
</evidence>
<dbReference type="GO" id="GO:0055088">
    <property type="term" value="P:lipid homeostasis"/>
    <property type="evidence" value="ECO:0007669"/>
    <property type="project" value="TreeGrafter"/>
</dbReference>
<keyword evidence="9" id="KW-0067">ATP-binding</keyword>
<dbReference type="Gene3D" id="2.40.110.10">
    <property type="entry name" value="Butyryl-CoA Dehydrogenase, subunit A, domain 2"/>
    <property type="match status" value="1"/>
</dbReference>
<evidence type="ECO:0000256" key="2">
    <source>
        <dbReference type="ARBA" id="ARBA00004275"/>
    </source>
</evidence>
<keyword evidence="10" id="KW-0560">Oxidoreductase</keyword>
<comment type="subcellular location">
    <subcellularLocation>
        <location evidence="2">Peroxisome</location>
    </subcellularLocation>
</comment>
<dbReference type="Proteomes" id="UP000007875">
    <property type="component" value="Unassembled WGS sequence"/>
</dbReference>
<protein>
    <recommendedName>
        <fullName evidence="13">Acyl-coenzyme A oxidase</fullName>
    </recommendedName>
</protein>
<dbReference type="InterPro" id="IPR046373">
    <property type="entry name" value="Acyl-CoA_Oxase/DH_mid-dom_sf"/>
</dbReference>
<dbReference type="SUPFAM" id="SSF56645">
    <property type="entry name" value="Acyl-CoA dehydrogenase NM domain-like"/>
    <property type="match status" value="1"/>
</dbReference>
<dbReference type="InterPro" id="IPR036250">
    <property type="entry name" value="AcylCo_DH-like_C"/>
</dbReference>
<dbReference type="InterPro" id="IPR009100">
    <property type="entry name" value="AcylCoA_DH/oxidase_NM_dom_sf"/>
</dbReference>
<evidence type="ECO:0000256" key="3">
    <source>
        <dbReference type="ARBA" id="ARBA00004846"/>
    </source>
</evidence>